<evidence type="ECO:0000256" key="1">
    <source>
        <dbReference type="SAM" id="MobiDB-lite"/>
    </source>
</evidence>
<feature type="compositionally biased region" description="Basic residues" evidence="1">
    <location>
        <begin position="86"/>
        <end position="100"/>
    </location>
</feature>
<feature type="compositionally biased region" description="Polar residues" evidence="1">
    <location>
        <begin position="54"/>
        <end position="85"/>
    </location>
</feature>
<gene>
    <name evidence="2" type="ORF">TRFO_27404</name>
</gene>
<evidence type="ECO:0000313" key="3">
    <source>
        <dbReference type="Proteomes" id="UP000179807"/>
    </source>
</evidence>
<sequence>MELENEINDSNDNNDLFTEDLIERFLIYEEEDEASDYYQNKFNISIDPHTMNSNLVNQSTNTDKNQKYESNITNTPTESSHQNSNKMRKIPKTTKPRKTNRLSSMNENSFEMKQQMIMEQWRHEDMLSAEEDQDMIKNCTFRPKKYSNYKIKNIKSVKRKEEVIKKTVGPLDEEVEYIRPKVNVPKEIKESFQAKTQIPFLERNFTPTKKSRVNNANTENIRNKKKRRKIHEFDDFFQRMENANQTKNSNCSQTPNYCKSKKVVSTNHLYKTSTKGKEDLFDKFYHFNQESEKKVLKPSPHLYETKPKEHVIREEFDHRQYCFNEKSQKLTSDKPSLLMRQIVDFSEVLEKYRLNEQKKQHYLRKYMQDE</sequence>
<evidence type="ECO:0000313" key="2">
    <source>
        <dbReference type="EMBL" id="OHT04962.1"/>
    </source>
</evidence>
<organism evidence="2 3">
    <name type="scientific">Tritrichomonas foetus</name>
    <dbReference type="NCBI Taxonomy" id="1144522"/>
    <lineage>
        <taxon>Eukaryota</taxon>
        <taxon>Metamonada</taxon>
        <taxon>Parabasalia</taxon>
        <taxon>Tritrichomonadida</taxon>
        <taxon>Tritrichomonadidae</taxon>
        <taxon>Tritrichomonas</taxon>
    </lineage>
</organism>
<protein>
    <submittedName>
        <fullName evidence="2">Uncharacterized protein</fullName>
    </submittedName>
</protein>
<dbReference type="GeneID" id="94840225"/>
<feature type="region of interest" description="Disordered" evidence="1">
    <location>
        <begin position="54"/>
        <end position="101"/>
    </location>
</feature>
<dbReference type="AlphaFoldDB" id="A0A1J4K1X8"/>
<accession>A0A1J4K1X8</accession>
<dbReference type="RefSeq" id="XP_068358098.1">
    <property type="nucleotide sequence ID" value="XM_068505521.1"/>
</dbReference>
<proteinExistence type="predicted"/>
<dbReference type="VEuPathDB" id="TrichDB:TRFO_27404"/>
<comment type="caution">
    <text evidence="2">The sequence shown here is derived from an EMBL/GenBank/DDBJ whole genome shotgun (WGS) entry which is preliminary data.</text>
</comment>
<name>A0A1J4K1X8_9EUKA</name>
<keyword evidence="3" id="KW-1185">Reference proteome</keyword>
<dbReference type="EMBL" id="MLAK01000774">
    <property type="protein sequence ID" value="OHT04962.1"/>
    <property type="molecule type" value="Genomic_DNA"/>
</dbReference>
<dbReference type="Proteomes" id="UP000179807">
    <property type="component" value="Unassembled WGS sequence"/>
</dbReference>
<reference evidence="2" key="1">
    <citation type="submission" date="2016-10" db="EMBL/GenBank/DDBJ databases">
        <authorList>
            <person name="Benchimol M."/>
            <person name="Almeida L.G."/>
            <person name="Vasconcelos A.T."/>
            <person name="Perreira-Neves A."/>
            <person name="Rosa I.A."/>
            <person name="Tasca T."/>
            <person name="Bogo M.R."/>
            <person name="de Souza W."/>
        </authorList>
    </citation>
    <scope>NUCLEOTIDE SEQUENCE [LARGE SCALE GENOMIC DNA]</scope>
    <source>
        <strain evidence="2">K</strain>
    </source>
</reference>